<proteinExistence type="predicted"/>
<evidence type="ECO:0000313" key="2">
    <source>
        <dbReference type="Proteomes" id="UP000315454"/>
    </source>
</evidence>
<name>A0A524RT08_9CHRO</name>
<dbReference type="EMBL" id="SRMN01000130">
    <property type="protein sequence ID" value="TGH19834.1"/>
    <property type="molecule type" value="Genomic_DNA"/>
</dbReference>
<gene>
    <name evidence="1" type="ORF">ERJ68_07810</name>
</gene>
<comment type="caution">
    <text evidence="1">The sequence shown here is derived from an EMBL/GenBank/DDBJ whole genome shotgun (WGS) entry which is preliminary data.</text>
</comment>
<reference evidence="1 2" key="1">
    <citation type="journal article" date="2019" name="mSystems">
        <title>Life at home and on the roam: Genomic adaptions reflect the dual lifestyle of an intracellular, facultative symbiont.</title>
        <authorList>
            <person name="Burgsdorf I."/>
        </authorList>
    </citation>
    <scope>NUCLEOTIDE SEQUENCE [LARGE SCALE GENOMIC DNA]</scope>
    <source>
        <strain evidence="1">277cI</strain>
    </source>
</reference>
<evidence type="ECO:0000313" key="1">
    <source>
        <dbReference type="EMBL" id="TGH19834.1"/>
    </source>
</evidence>
<dbReference type="Gene3D" id="3.40.1350.100">
    <property type="match status" value="1"/>
</dbReference>
<accession>A0A524RT08</accession>
<organism evidence="1 2">
    <name type="scientific">Aphanocapsa feldmannii 277cI</name>
    <dbReference type="NCBI Taxonomy" id="2507554"/>
    <lineage>
        <taxon>Bacteria</taxon>
        <taxon>Bacillati</taxon>
        <taxon>Cyanobacteriota</taxon>
        <taxon>Cyanophyceae</taxon>
        <taxon>Oscillatoriophycideae</taxon>
        <taxon>Chroococcales</taxon>
        <taxon>Microcystaceae</taxon>
        <taxon>Aphanocapsa</taxon>
    </lineage>
</organism>
<protein>
    <submittedName>
        <fullName evidence="1">Uncharacterized protein</fullName>
    </submittedName>
</protein>
<dbReference type="Proteomes" id="UP000315454">
    <property type="component" value="Unassembled WGS sequence"/>
</dbReference>
<dbReference type="AlphaFoldDB" id="A0A524RT08"/>
<sequence>MAGRWPWGVTVPARAPSRPGPLRSGKLNITLRFLLAATASLALVGAALPAHAIPEEDAVAKLGVVVVFVVMGEQGQPAFVNMPDVEDKVLLPMYMTRELANEALQVVRNTEGGEGSRLLLLPLTEAIKLNEDLAKQLTEKTDKNLVISLVPSRQDLDLATSILIKQGAKKEDIDLNLQVPVFYTYPPLTITLPDENKPRVALFFNYSQLQKARSEVEEFEGEDRVMDWRQAFNLIVQEPDDKFFLHPTQDFLDQVRNGIPEQQILPQQILPQQP</sequence>